<keyword evidence="1" id="KW-0614">Plasmid</keyword>
<organism evidence="1 2">
    <name type="scientific">Hymenobacter volaticus</name>
    <dbReference type="NCBI Taxonomy" id="2932254"/>
    <lineage>
        <taxon>Bacteria</taxon>
        <taxon>Pseudomonadati</taxon>
        <taxon>Bacteroidota</taxon>
        <taxon>Cytophagia</taxon>
        <taxon>Cytophagales</taxon>
        <taxon>Hymenobacteraceae</taxon>
        <taxon>Hymenobacter</taxon>
    </lineage>
</organism>
<accession>A0ABY4GGG4</accession>
<dbReference type="EMBL" id="CP095066">
    <property type="protein sequence ID" value="UOQ69559.1"/>
    <property type="molecule type" value="Genomic_DNA"/>
</dbReference>
<evidence type="ECO:0008006" key="3">
    <source>
        <dbReference type="Google" id="ProtNLM"/>
    </source>
</evidence>
<keyword evidence="2" id="KW-1185">Reference proteome</keyword>
<dbReference type="Proteomes" id="UP000830401">
    <property type="component" value="Plasmid unnamed5"/>
</dbReference>
<evidence type="ECO:0000313" key="2">
    <source>
        <dbReference type="Proteomes" id="UP000830401"/>
    </source>
</evidence>
<gene>
    <name evidence="1" type="ORF">MUN86_28375</name>
</gene>
<name>A0ABY4GGG4_9BACT</name>
<evidence type="ECO:0000313" key="1">
    <source>
        <dbReference type="EMBL" id="UOQ69559.1"/>
    </source>
</evidence>
<sequence length="87" mass="9959">MSTSYAAFRALPFLAQIELVWDEGHHLATRYEGPHTLVLYHMAGDFFVEMFYNHIDNVLQEQLRTFVSSALLAPYAASINLDDLTRP</sequence>
<reference evidence="1" key="1">
    <citation type="submission" date="2022-04" db="EMBL/GenBank/DDBJ databases">
        <title>Hymenobacter sp. isolated from the air.</title>
        <authorList>
            <person name="Won M."/>
            <person name="Lee C.-M."/>
            <person name="Woen H.-Y."/>
            <person name="Kwon S.-W."/>
        </authorList>
    </citation>
    <scope>NUCLEOTIDE SEQUENCE</scope>
    <source>
        <strain evidence="1">5420S-77</strain>
        <plasmid evidence="1">unnamed5</plasmid>
    </source>
</reference>
<proteinExistence type="predicted"/>
<dbReference type="RefSeq" id="WP_245127402.1">
    <property type="nucleotide sequence ID" value="NZ_CP095066.1"/>
</dbReference>
<protein>
    <recommendedName>
        <fullName evidence="3">KTSC domain-containing protein</fullName>
    </recommendedName>
</protein>
<geneLocation type="plasmid" evidence="1 2">
    <name>unnamed5</name>
</geneLocation>